<feature type="region of interest" description="Disordered" evidence="1">
    <location>
        <begin position="1"/>
        <end position="21"/>
    </location>
</feature>
<dbReference type="AlphaFoldDB" id="A0AAV4SIS3"/>
<proteinExistence type="predicted"/>
<dbReference type="EMBL" id="BPLR01009591">
    <property type="protein sequence ID" value="GIY33091.1"/>
    <property type="molecule type" value="Genomic_DNA"/>
</dbReference>
<dbReference type="Proteomes" id="UP001054945">
    <property type="component" value="Unassembled WGS sequence"/>
</dbReference>
<keyword evidence="3" id="KW-1185">Reference proteome</keyword>
<evidence type="ECO:0000256" key="1">
    <source>
        <dbReference type="SAM" id="MobiDB-lite"/>
    </source>
</evidence>
<reference evidence="2 3" key="1">
    <citation type="submission" date="2021-06" db="EMBL/GenBank/DDBJ databases">
        <title>Caerostris extrusa draft genome.</title>
        <authorList>
            <person name="Kono N."/>
            <person name="Arakawa K."/>
        </authorList>
    </citation>
    <scope>NUCLEOTIDE SEQUENCE [LARGE SCALE GENOMIC DNA]</scope>
</reference>
<evidence type="ECO:0000313" key="3">
    <source>
        <dbReference type="Proteomes" id="UP001054945"/>
    </source>
</evidence>
<feature type="compositionally biased region" description="Basic residues" evidence="1">
    <location>
        <begin position="1"/>
        <end position="15"/>
    </location>
</feature>
<name>A0AAV4SIS3_CAEEX</name>
<protein>
    <submittedName>
        <fullName evidence="2">Uncharacterized protein</fullName>
    </submittedName>
</protein>
<gene>
    <name evidence="2" type="ORF">CEXT_24061</name>
</gene>
<comment type="caution">
    <text evidence="2">The sequence shown here is derived from an EMBL/GenBank/DDBJ whole genome shotgun (WGS) entry which is preliminary data.</text>
</comment>
<organism evidence="2 3">
    <name type="scientific">Caerostris extrusa</name>
    <name type="common">Bark spider</name>
    <name type="synonym">Caerostris bankana</name>
    <dbReference type="NCBI Taxonomy" id="172846"/>
    <lineage>
        <taxon>Eukaryota</taxon>
        <taxon>Metazoa</taxon>
        <taxon>Ecdysozoa</taxon>
        <taxon>Arthropoda</taxon>
        <taxon>Chelicerata</taxon>
        <taxon>Arachnida</taxon>
        <taxon>Araneae</taxon>
        <taxon>Araneomorphae</taxon>
        <taxon>Entelegynae</taxon>
        <taxon>Araneoidea</taxon>
        <taxon>Araneidae</taxon>
        <taxon>Caerostris</taxon>
    </lineage>
</organism>
<evidence type="ECO:0000313" key="2">
    <source>
        <dbReference type="EMBL" id="GIY33091.1"/>
    </source>
</evidence>
<accession>A0AAV4SIS3</accession>
<sequence>MGPHPTHLHSRRKHPTTPSTDKKFNLFQYLLSTFKEIKKDRILHCFTPHGECRLKKVRKKQGMERNIKERKEGRTRCSSVVFVEHKVVRRH</sequence>